<proteinExistence type="predicted"/>
<name>A0A0G1NN21_9BACT</name>
<gene>
    <name evidence="1" type="ORF">UX33_C0017G0020</name>
</gene>
<dbReference type="Proteomes" id="UP000034569">
    <property type="component" value="Unassembled WGS sequence"/>
</dbReference>
<dbReference type="EMBL" id="LCLU01000017">
    <property type="protein sequence ID" value="KKU22004.1"/>
    <property type="molecule type" value="Genomic_DNA"/>
</dbReference>
<reference evidence="1 2" key="1">
    <citation type="journal article" date="2015" name="Nature">
        <title>rRNA introns, odd ribosomes, and small enigmatic genomes across a large radiation of phyla.</title>
        <authorList>
            <person name="Brown C.T."/>
            <person name="Hug L.A."/>
            <person name="Thomas B.C."/>
            <person name="Sharon I."/>
            <person name="Castelle C.J."/>
            <person name="Singh A."/>
            <person name="Wilkins M.J."/>
            <person name="Williams K.H."/>
            <person name="Banfield J.F."/>
        </authorList>
    </citation>
    <scope>NUCLEOTIDE SEQUENCE [LARGE SCALE GENOMIC DNA]</scope>
</reference>
<comment type="caution">
    <text evidence="1">The sequence shown here is derived from an EMBL/GenBank/DDBJ whole genome shotgun (WGS) entry which is preliminary data.</text>
</comment>
<accession>A0A0G1NN21</accession>
<evidence type="ECO:0000313" key="2">
    <source>
        <dbReference type="Proteomes" id="UP000034569"/>
    </source>
</evidence>
<sequence>MPQWMEETKQRIQLLEKEGFFNSWPKREMELITFFVYPEFVVPENWIEKRVTIYKANAEKLRVKPPKIKFFVYPSMEDGRKIGITPAITFIKQKEIHGHIKQSAGHELAHILLGEISPSENLPANGLWAEGICVYLDGTGTDRKKHALSLNLSDEIINTPWTQWRLNLSGNLYPLAGSIVQYCVEKYGWDAVLNYTNELRDSGANDEKLSLKIFRVNYSELQTNWKEWLKKAD</sequence>
<organism evidence="1 2">
    <name type="scientific">Candidatus Azambacteria bacterium GW2011_GWC1_46_13</name>
    <dbReference type="NCBI Taxonomy" id="1618619"/>
    <lineage>
        <taxon>Bacteria</taxon>
        <taxon>Candidatus Azamiibacteriota</taxon>
    </lineage>
</organism>
<dbReference type="AlphaFoldDB" id="A0A0G1NN21"/>
<evidence type="ECO:0000313" key="1">
    <source>
        <dbReference type="EMBL" id="KKU22004.1"/>
    </source>
</evidence>
<protein>
    <submittedName>
        <fullName evidence="1">Uncharacterized protein</fullName>
    </submittedName>
</protein>